<gene>
    <name evidence="11" type="primary">arhgef11</name>
</gene>
<dbReference type="FunFam" id="2.30.42.10:FF:000033">
    <property type="entry name" value="Rho guanine nucleotide exchange factor (GEF) 11"/>
    <property type="match status" value="1"/>
</dbReference>
<feature type="compositionally biased region" description="Basic and acidic residues" evidence="8">
    <location>
        <begin position="422"/>
        <end position="433"/>
    </location>
</feature>
<dbReference type="SUPFAM" id="SSF50156">
    <property type="entry name" value="PDZ domain-like"/>
    <property type="match status" value="1"/>
</dbReference>
<dbReference type="AlphaFoldDB" id="A0A672IJX6"/>
<evidence type="ECO:0000256" key="8">
    <source>
        <dbReference type="SAM" id="MobiDB-lite"/>
    </source>
</evidence>
<organism evidence="11 12">
    <name type="scientific">Salarias fasciatus</name>
    <name type="common">Jewelled blenny</name>
    <name type="synonym">Blennius fasciatus</name>
    <dbReference type="NCBI Taxonomy" id="181472"/>
    <lineage>
        <taxon>Eukaryota</taxon>
        <taxon>Metazoa</taxon>
        <taxon>Chordata</taxon>
        <taxon>Craniata</taxon>
        <taxon>Vertebrata</taxon>
        <taxon>Euteleostomi</taxon>
        <taxon>Actinopterygii</taxon>
        <taxon>Neopterygii</taxon>
        <taxon>Teleostei</taxon>
        <taxon>Neoteleostei</taxon>
        <taxon>Acanthomorphata</taxon>
        <taxon>Ovalentaria</taxon>
        <taxon>Blenniimorphae</taxon>
        <taxon>Blenniiformes</taxon>
        <taxon>Blennioidei</taxon>
        <taxon>Blenniidae</taxon>
        <taxon>Salariinae</taxon>
        <taxon>Salarias</taxon>
    </lineage>
</organism>
<dbReference type="CDD" id="cd23069">
    <property type="entry name" value="PDZ_ARHGEF11-12-like"/>
    <property type="match status" value="1"/>
</dbReference>
<dbReference type="GO" id="GO:0035556">
    <property type="term" value="P:intracellular signal transduction"/>
    <property type="evidence" value="ECO:0007669"/>
    <property type="project" value="InterPro"/>
</dbReference>
<dbReference type="Pfam" id="PF09128">
    <property type="entry name" value="RGS-like"/>
    <property type="match status" value="1"/>
</dbReference>
<reference evidence="11" key="3">
    <citation type="submission" date="2025-09" db="UniProtKB">
        <authorList>
            <consortium name="Ensembl"/>
        </authorList>
    </citation>
    <scope>IDENTIFICATION</scope>
</reference>
<feature type="domain" description="DH" evidence="9">
    <location>
        <begin position="624"/>
        <end position="815"/>
    </location>
</feature>
<reference evidence="11" key="1">
    <citation type="submission" date="2019-06" db="EMBL/GenBank/DDBJ databases">
        <authorList>
            <consortium name="Wellcome Sanger Institute Data Sharing"/>
        </authorList>
    </citation>
    <scope>NUCLEOTIDE SEQUENCE [LARGE SCALE GENOMIC DNA]</scope>
</reference>
<dbReference type="PANTHER" id="PTHR45872:SF1">
    <property type="entry name" value="RHO GUANINE NUCLEOTIDE EXCHANGE FACTOR 11"/>
    <property type="match status" value="1"/>
</dbReference>
<dbReference type="Gene3D" id="1.10.167.10">
    <property type="entry name" value="Regulator of G-protein Signalling 4, domain 2"/>
    <property type="match status" value="1"/>
</dbReference>
<dbReference type="InterPro" id="IPR001478">
    <property type="entry name" value="PDZ"/>
</dbReference>
<dbReference type="SUPFAM" id="SSF50729">
    <property type="entry name" value="PH domain-like"/>
    <property type="match status" value="1"/>
</dbReference>
<dbReference type="InterPro" id="IPR036305">
    <property type="entry name" value="RGS_sf"/>
</dbReference>
<evidence type="ECO:0000256" key="4">
    <source>
        <dbReference type="ARBA" id="ARBA00022490"/>
    </source>
</evidence>
<feature type="compositionally biased region" description="Basic and acidic residues" evidence="8">
    <location>
        <begin position="1034"/>
        <end position="1052"/>
    </location>
</feature>
<dbReference type="Proteomes" id="UP000472267">
    <property type="component" value="Chromosome 3"/>
</dbReference>
<evidence type="ECO:0000259" key="9">
    <source>
        <dbReference type="PROSITE" id="PS50010"/>
    </source>
</evidence>
<dbReference type="PROSITE" id="PS00741">
    <property type="entry name" value="DH_1"/>
    <property type="match status" value="1"/>
</dbReference>
<dbReference type="SMART" id="SM00325">
    <property type="entry name" value="RhoGEF"/>
    <property type="match status" value="1"/>
</dbReference>
<dbReference type="FunFam" id="1.20.900.10:FF:000006">
    <property type="entry name" value="Rho guanine nucleotide exchange factor (GEF) 11"/>
    <property type="match status" value="1"/>
</dbReference>
<dbReference type="Pfam" id="PF17838">
    <property type="entry name" value="PH_16"/>
    <property type="match status" value="1"/>
</dbReference>
<dbReference type="SMART" id="SM00228">
    <property type="entry name" value="PDZ"/>
    <property type="match status" value="1"/>
</dbReference>
<dbReference type="InterPro" id="IPR035899">
    <property type="entry name" value="DBL_dom_sf"/>
</dbReference>
<dbReference type="InterPro" id="IPR000219">
    <property type="entry name" value="DH_dom"/>
</dbReference>
<dbReference type="GO" id="GO:0005085">
    <property type="term" value="F:guanyl-nucleotide exchange factor activity"/>
    <property type="evidence" value="ECO:0007669"/>
    <property type="project" value="UniProtKB-KW"/>
</dbReference>
<feature type="compositionally biased region" description="Polar residues" evidence="8">
    <location>
        <begin position="592"/>
        <end position="610"/>
    </location>
</feature>
<evidence type="ECO:0000256" key="7">
    <source>
        <dbReference type="ARBA" id="ARBA00023136"/>
    </source>
</evidence>
<dbReference type="PANTHER" id="PTHR45872">
    <property type="entry name" value="RHO GUANINE NUCLEOTIDE EXCHANGE FACTOR 2, ISOFORM D"/>
    <property type="match status" value="1"/>
</dbReference>
<evidence type="ECO:0000256" key="3">
    <source>
        <dbReference type="ARBA" id="ARBA00022468"/>
    </source>
</evidence>
<keyword evidence="5" id="KW-0597">Phosphoprotein</keyword>
<feature type="compositionally biased region" description="Low complexity" evidence="8">
    <location>
        <begin position="1067"/>
        <end position="1078"/>
    </location>
</feature>
<dbReference type="InterPro" id="IPR001331">
    <property type="entry name" value="GDS_CDC24_CS"/>
</dbReference>
<feature type="compositionally biased region" description="Basic and acidic residues" evidence="8">
    <location>
        <begin position="400"/>
        <end position="415"/>
    </location>
</feature>
<evidence type="ECO:0000313" key="11">
    <source>
        <dbReference type="Ensembl" id="ENSSFAP00005041419.1"/>
    </source>
</evidence>
<dbReference type="Gene3D" id="2.30.42.10">
    <property type="match status" value="1"/>
</dbReference>
<dbReference type="GO" id="GO:0001664">
    <property type="term" value="F:G protein-coupled receptor binding"/>
    <property type="evidence" value="ECO:0007669"/>
    <property type="project" value="TreeGrafter"/>
</dbReference>
<keyword evidence="6" id="KW-0344">Guanine-nucleotide releasing factor</keyword>
<feature type="domain" description="PDZ" evidence="10">
    <location>
        <begin position="49"/>
        <end position="113"/>
    </location>
</feature>
<dbReference type="SUPFAM" id="SSF48097">
    <property type="entry name" value="Regulator of G-protein signaling, RGS"/>
    <property type="match status" value="1"/>
</dbReference>
<dbReference type="GO" id="GO:0005737">
    <property type="term" value="C:cytoplasm"/>
    <property type="evidence" value="ECO:0007669"/>
    <property type="project" value="UniProtKB-SubCell"/>
</dbReference>
<dbReference type="InterPro" id="IPR015212">
    <property type="entry name" value="RGS-like_dom"/>
</dbReference>
<dbReference type="GO" id="GO:0016020">
    <property type="term" value="C:membrane"/>
    <property type="evidence" value="ECO:0007669"/>
    <property type="project" value="UniProtKB-SubCell"/>
</dbReference>
<dbReference type="CDD" id="cd00160">
    <property type="entry name" value="RhoGEF"/>
    <property type="match status" value="1"/>
</dbReference>
<feature type="region of interest" description="Disordered" evidence="8">
    <location>
        <begin position="128"/>
        <end position="187"/>
    </location>
</feature>
<dbReference type="Pfam" id="PF00621">
    <property type="entry name" value="RhoGEF"/>
    <property type="match status" value="1"/>
</dbReference>
<evidence type="ECO:0000256" key="2">
    <source>
        <dbReference type="ARBA" id="ARBA00004496"/>
    </source>
</evidence>
<feature type="region of interest" description="Disordered" evidence="8">
    <location>
        <begin position="472"/>
        <end position="612"/>
    </location>
</feature>
<dbReference type="Gene3D" id="1.20.900.10">
    <property type="entry name" value="Dbl homology (DH) domain"/>
    <property type="match status" value="1"/>
</dbReference>
<feature type="compositionally biased region" description="Low complexity" evidence="8">
    <location>
        <begin position="1090"/>
        <end position="1101"/>
    </location>
</feature>
<evidence type="ECO:0000259" key="10">
    <source>
        <dbReference type="PROSITE" id="PS50106"/>
    </source>
</evidence>
<feature type="region of interest" description="Disordered" evidence="8">
    <location>
        <begin position="1006"/>
        <end position="1122"/>
    </location>
</feature>
<dbReference type="InterPro" id="IPR011993">
    <property type="entry name" value="PH-like_dom_sf"/>
</dbReference>
<dbReference type="Ensembl" id="ENSSFAT00005042934.1">
    <property type="protein sequence ID" value="ENSSFAP00005041419.1"/>
    <property type="gene ID" value="ENSSFAG00005020459.1"/>
</dbReference>
<dbReference type="InterPro" id="IPR044926">
    <property type="entry name" value="RGS_subdomain_2"/>
</dbReference>
<name>A0A672IJX6_SALFA</name>
<keyword evidence="3" id="KW-0343">GTPase activation</keyword>
<proteinExistence type="predicted"/>
<dbReference type="InterPro" id="IPR041020">
    <property type="entry name" value="PH_16"/>
</dbReference>
<evidence type="ECO:0000313" key="12">
    <source>
        <dbReference type="Proteomes" id="UP000472267"/>
    </source>
</evidence>
<feature type="compositionally biased region" description="Low complexity" evidence="8">
    <location>
        <begin position="559"/>
        <end position="571"/>
    </location>
</feature>
<dbReference type="GO" id="GO:0007186">
    <property type="term" value="P:G protein-coupled receptor signaling pathway"/>
    <property type="evidence" value="ECO:0007669"/>
    <property type="project" value="TreeGrafter"/>
</dbReference>
<protein>
    <submittedName>
        <fullName evidence="11">Rho guanine nucleotide exchange factor (GEF) 11</fullName>
    </submittedName>
</protein>
<keyword evidence="7" id="KW-0472">Membrane</keyword>
<keyword evidence="12" id="KW-1185">Reference proteome</keyword>
<evidence type="ECO:0000256" key="5">
    <source>
        <dbReference type="ARBA" id="ARBA00022553"/>
    </source>
</evidence>
<dbReference type="Pfam" id="PF00595">
    <property type="entry name" value="PDZ"/>
    <property type="match status" value="1"/>
</dbReference>
<dbReference type="PROSITE" id="PS50010">
    <property type="entry name" value="DH_2"/>
    <property type="match status" value="1"/>
</dbReference>
<dbReference type="Gene3D" id="2.30.29.30">
    <property type="entry name" value="Pleckstrin-homology domain (PH domain)/Phosphotyrosine-binding domain (PTB)"/>
    <property type="match status" value="1"/>
</dbReference>
<feature type="region of interest" description="Disordered" evidence="8">
    <location>
        <begin position="399"/>
        <end position="452"/>
    </location>
</feature>
<dbReference type="SUPFAM" id="SSF48065">
    <property type="entry name" value="DBL homology domain (DH-domain)"/>
    <property type="match status" value="1"/>
</dbReference>
<dbReference type="GO" id="GO:0005096">
    <property type="term" value="F:GTPase activator activity"/>
    <property type="evidence" value="ECO:0007669"/>
    <property type="project" value="UniProtKB-KW"/>
</dbReference>
<reference evidence="11" key="2">
    <citation type="submission" date="2025-08" db="UniProtKB">
        <authorList>
            <consortium name="Ensembl"/>
        </authorList>
    </citation>
    <scope>IDENTIFICATION</scope>
</reference>
<evidence type="ECO:0000256" key="1">
    <source>
        <dbReference type="ARBA" id="ARBA00004370"/>
    </source>
</evidence>
<feature type="compositionally biased region" description="Acidic residues" evidence="8">
    <location>
        <begin position="540"/>
        <end position="549"/>
    </location>
</feature>
<dbReference type="PROSITE" id="PS50106">
    <property type="entry name" value="PDZ"/>
    <property type="match status" value="1"/>
</dbReference>
<feature type="compositionally biased region" description="Low complexity" evidence="8">
    <location>
        <begin position="1006"/>
        <end position="1020"/>
    </location>
</feature>
<feature type="compositionally biased region" description="Basic and acidic residues" evidence="8">
    <location>
        <begin position="508"/>
        <end position="521"/>
    </location>
</feature>
<feature type="compositionally biased region" description="Pro residues" evidence="8">
    <location>
        <begin position="152"/>
        <end position="161"/>
    </location>
</feature>
<dbReference type="InterPro" id="IPR036034">
    <property type="entry name" value="PDZ_sf"/>
</dbReference>
<keyword evidence="4" id="KW-0963">Cytoplasm</keyword>
<sequence length="1122" mass="122963">MIPHSASPSPSFLHARLTSLTIGDSERKSSSTQVYTCAVVSGPGLVQRCVVVQKDQLGFGFTVCGERVKLVQNVRPGGAAVKAGVHEGDRIIKVNGSLVSSMSHHEVVKLIKSGTYVALTLQGPPPSAASLPLEPLPTDLPPNQRTSLGGEAPPPPPPPLPSGLGISPSQRITGPRPLQDPEVQKHASQILRKMLEQEEAELQVCKYKKEKVLSSFHLAVFYLSVSKNTLSTEARMLAFKHFCVNLLTASVFLFSKPGKPQIIGPEEEDEDGYAFNEMDGPFQDIELLKSRPAHMTVFMRYVFTQLLDPNPLVSPISPNTGFSRILLCFQNLLFEFFSINDLLSSPSAVLLVESRLQAQEDIRGPLSELQQQVLPDIQDQIQDYRNKQMMGLGSLFGEGDLQHLDGDPSKEKQVVDRQLPGAKKEKDGEDKKRNPILKYIGKPRTTAQSMMSVPAVRPGNVRNIIQQFENHSDTTGEEGGEAAEHQRLSSSSLGDDAMDSPTVSVRLARSESLKAQGEGRRRGGAAAGSESVPRSRSDVDMEDCGEEGEAAGLRPLQHSASSSASSSSARSLENPTPPYTPRSRNPHDDGRPQNSDVFPASERQNWQDTVPPQLLATLSPREVERQAVIYELFTTEVSHVRTLKVLDQVFFQKMQSVLNSEELACIFPNLHQVYELHASLCEAMKKRREASIVQEIGDVMLARFEGAAGDEFQEQASLLCGQQSQARELIKNKRRKDPRFAHIIQECEASPLCRRQQLKDLLVAEMQRLTKYPLLLDNILKHTEGERSGTASPDLPSLQRAQACCRAILQAVNEDVRETEHRQRLSQYQRRLDAAPQFKSLDLTTKRMIHEGPLTWKVSKDKRIEIQALLLSDCLVLLQRGPDDRLQLRYPSRWLGGGGGGGGDSKTSFSPVVKLDSLLVRSVATNNRALYVISATERQIYELVAGTPSEKNMSVPPCFLVSGRPILQKHDSRCVNVYISVLHSGLLIGNEGDSAAASSLCVFSCSSPSPRSSSPVSADSIAYRGDGRIPATPHPEESRSPDVPRFLTDRCLSDNSMSELSDPTKPLSSNDDAALSDDTPTDRSEPFPSAEGGAVGVAEAALQDGESGERQDTPKDVCFSEP</sequence>
<accession>A0A672IJX6</accession>
<evidence type="ECO:0000256" key="6">
    <source>
        <dbReference type="ARBA" id="ARBA00022658"/>
    </source>
</evidence>
<comment type="subcellular location">
    <subcellularLocation>
        <location evidence="2">Cytoplasm</location>
    </subcellularLocation>
    <subcellularLocation>
        <location evidence="1">Membrane</location>
    </subcellularLocation>
</comment>